<name>A0A369ZMP9_9PAST</name>
<dbReference type="RefSeq" id="WP_111354242.1">
    <property type="nucleotide sequence ID" value="NZ_QEQF01000006.1"/>
</dbReference>
<keyword evidence="5" id="KW-0175">Coiled coil</keyword>
<dbReference type="EMBL" id="QEQF01000006">
    <property type="protein sequence ID" value="RDF09915.1"/>
    <property type="molecule type" value="Genomic_DNA"/>
</dbReference>
<dbReference type="STRING" id="736.B0184_04320"/>
<evidence type="ECO:0000256" key="2">
    <source>
        <dbReference type="ARBA" id="ARBA00022988"/>
    </source>
</evidence>
<dbReference type="Proteomes" id="UP000253945">
    <property type="component" value="Unassembled WGS sequence"/>
</dbReference>
<dbReference type="PANTHER" id="PTHR33643">
    <property type="entry name" value="UREASE ACCESSORY PROTEIN D"/>
    <property type="match status" value="1"/>
</dbReference>
<gene>
    <name evidence="4" type="primary">ureD</name>
    <name evidence="6" type="ORF">DPV92_06920</name>
</gene>
<keyword evidence="3 4" id="KW-0143">Chaperone</keyword>
<evidence type="ECO:0000256" key="4">
    <source>
        <dbReference type="HAMAP-Rule" id="MF_01384"/>
    </source>
</evidence>
<comment type="subunit">
    <text evidence="4">UreD, UreF and UreG form a complex that acts as a GTP-hydrolysis-dependent molecular chaperone, activating the urease apoprotein by helping to assemble the nickel containing metallocenter of UreC. The UreE protein probably delivers the nickel.</text>
</comment>
<comment type="caution">
    <text evidence="6">The sequence shown here is derived from an EMBL/GenBank/DDBJ whole genome shotgun (WGS) entry which is preliminary data.</text>
</comment>
<evidence type="ECO:0000313" key="7">
    <source>
        <dbReference type="Proteomes" id="UP000253945"/>
    </source>
</evidence>
<accession>A0A369ZMP9</accession>
<organism evidence="6 7">
    <name type="scientific">Haemophilus paraphrohaemolyticus</name>
    <dbReference type="NCBI Taxonomy" id="736"/>
    <lineage>
        <taxon>Bacteria</taxon>
        <taxon>Pseudomonadati</taxon>
        <taxon>Pseudomonadota</taxon>
        <taxon>Gammaproteobacteria</taxon>
        <taxon>Pasteurellales</taxon>
        <taxon>Pasteurellaceae</taxon>
        <taxon>Haemophilus</taxon>
    </lineage>
</organism>
<feature type="coiled-coil region" evidence="5">
    <location>
        <begin position="206"/>
        <end position="233"/>
    </location>
</feature>
<keyword evidence="2 4" id="KW-0996">Nickel insertion</keyword>
<sequence>MNSILKLSTKLSQSGKTQLAEYFVTPPFKVITLPSYGDAWTNGLNAMQMSSSPGVLAGDVLDIEISLAKSTALSLNTQAFTRVQAMNEGESAMQTTHISLAENSRLFYLPHPLVLHKDSAFKQQTQIEMGEQSELIYGEIVAIGRVLNGERFAFRQFSSHLKIYVLQNDGKKRPLVSDCIQWWPSKMNLTALSQMENYSHQGSLTYLNLAKSNAEIKQQVQALQHQFADEKDLLLGISLLNESGLMVRVLGHRAETIQLLFKKIGKQLKSIEFLSQI</sequence>
<dbReference type="GO" id="GO:0005737">
    <property type="term" value="C:cytoplasm"/>
    <property type="evidence" value="ECO:0007669"/>
    <property type="project" value="UniProtKB-SubCell"/>
</dbReference>
<dbReference type="GO" id="GO:0016151">
    <property type="term" value="F:nickel cation binding"/>
    <property type="evidence" value="ECO:0007669"/>
    <property type="project" value="UniProtKB-UniRule"/>
</dbReference>
<dbReference type="Pfam" id="PF01774">
    <property type="entry name" value="UreD"/>
    <property type="match status" value="1"/>
</dbReference>
<protein>
    <recommendedName>
        <fullName evidence="4">Urease accessory protein UreD</fullName>
    </recommendedName>
</protein>
<dbReference type="InterPro" id="IPR002669">
    <property type="entry name" value="UreD"/>
</dbReference>
<proteinExistence type="inferred from homology"/>
<reference evidence="6 7" key="1">
    <citation type="submission" date="2018-05" db="EMBL/GenBank/DDBJ databases">
        <title>Draft Genome Sequences for a Diverse set of 7 Haemophilus Species.</title>
        <authorList>
            <person name="Nichols M."/>
            <person name="Topaz N."/>
            <person name="Wang X."/>
            <person name="Wang X."/>
            <person name="Boxrud D."/>
        </authorList>
    </citation>
    <scope>NUCLEOTIDE SEQUENCE [LARGE SCALE GENOMIC DNA]</scope>
    <source>
        <strain evidence="6 7">C2014016342</strain>
    </source>
</reference>
<keyword evidence="7" id="KW-1185">Reference proteome</keyword>
<dbReference type="PANTHER" id="PTHR33643:SF1">
    <property type="entry name" value="UREASE ACCESSORY PROTEIN D"/>
    <property type="match status" value="1"/>
</dbReference>
<dbReference type="HAMAP" id="MF_01384">
    <property type="entry name" value="UreD"/>
    <property type="match status" value="1"/>
</dbReference>
<comment type="similarity">
    <text evidence="1 4">Belongs to the UreD family.</text>
</comment>
<evidence type="ECO:0000256" key="5">
    <source>
        <dbReference type="SAM" id="Coils"/>
    </source>
</evidence>
<comment type="function">
    <text evidence="4">Required for maturation of urease via the functional incorporation of the urease nickel metallocenter.</text>
</comment>
<evidence type="ECO:0000256" key="3">
    <source>
        <dbReference type="ARBA" id="ARBA00023186"/>
    </source>
</evidence>
<dbReference type="AlphaFoldDB" id="A0A369ZMP9"/>
<comment type="subcellular location">
    <subcellularLocation>
        <location evidence="4">Cytoplasm</location>
    </subcellularLocation>
</comment>
<keyword evidence="4" id="KW-0963">Cytoplasm</keyword>
<evidence type="ECO:0000256" key="1">
    <source>
        <dbReference type="ARBA" id="ARBA00007177"/>
    </source>
</evidence>
<evidence type="ECO:0000313" key="6">
    <source>
        <dbReference type="EMBL" id="RDF09915.1"/>
    </source>
</evidence>